<dbReference type="GO" id="GO:0016929">
    <property type="term" value="F:deSUMOylase activity"/>
    <property type="evidence" value="ECO:0007669"/>
    <property type="project" value="TreeGrafter"/>
</dbReference>
<dbReference type="EMBL" id="KI913115">
    <property type="protein sequence ID" value="ETV88060.1"/>
    <property type="molecule type" value="Genomic_DNA"/>
</dbReference>
<protein>
    <recommendedName>
        <fullName evidence="6">Ubiquitin-like protease family profile domain-containing protein</fullName>
    </recommendedName>
</protein>
<dbReference type="GO" id="GO:0060255">
    <property type="term" value="P:regulation of macromolecule metabolic process"/>
    <property type="evidence" value="ECO:0007669"/>
    <property type="project" value="UniProtKB-ARBA"/>
</dbReference>
<evidence type="ECO:0000259" key="6">
    <source>
        <dbReference type="PROSITE" id="PS50600"/>
    </source>
</evidence>
<dbReference type="Gene3D" id="3.40.395.10">
    <property type="entry name" value="Adenoviral Proteinase, Chain A"/>
    <property type="match status" value="1"/>
</dbReference>
<evidence type="ECO:0000256" key="5">
    <source>
        <dbReference type="SAM" id="MobiDB-lite"/>
    </source>
</evidence>
<dbReference type="PANTHER" id="PTHR12606">
    <property type="entry name" value="SENTRIN/SUMO-SPECIFIC PROTEASE"/>
    <property type="match status" value="1"/>
</dbReference>
<dbReference type="Pfam" id="PF02902">
    <property type="entry name" value="Peptidase_C48"/>
    <property type="match status" value="1"/>
</dbReference>
<sequence length="456" mass="53000">MQISQQEVDQWRLDRRIQQAVASSEVAMKRLRLVSDKPLWVATQPPVMSRREFWNQLHSALPSEYKSERSRIRTNKHAETPNDPFGVQTVKSCNADLATQLAQTMNHLSQRKKAPWTKRSNASGKAGSVKQGDKSVGGRAHYRHIDPDLESYHSKWHEKASQIHAIETQLQTYRVTRESGDIERQHDAWVANRQWELLVEDVVREELGDIIDELLEESDAGKELPHDDDQVVEDALHGGPMHEVLCQKFNVDVSRTLLQCLLPATWLNDEIVNFWFQMLTERDASAHDRHLKSHYFNSFFFAKVSEGGYNYVNVRRWTRKIDIFAMDKIFVPVNIRNVHWCLAVIFMQEKRIQYFDSMAGTGSQCLDVLLKYLHDESQHKKNTPFDATGWELVGTTDDTPQQDNSFDCGVFTCMFADYLSLDRPLTFSQRDMKFYRRRMVLRMVHGSIPQVEPFDV</sequence>
<evidence type="ECO:0000256" key="2">
    <source>
        <dbReference type="ARBA" id="ARBA00022670"/>
    </source>
</evidence>
<feature type="domain" description="Ubiquitin-like protease family profile" evidence="6">
    <location>
        <begin position="251"/>
        <end position="419"/>
    </location>
</feature>
<accession>W4H7T0</accession>
<dbReference type="PANTHER" id="PTHR12606:SF1">
    <property type="entry name" value="UBIQUITIN-LIKE-SPECIFIC PROTEASE 1A"/>
    <property type="match status" value="1"/>
</dbReference>
<feature type="region of interest" description="Disordered" evidence="5">
    <location>
        <begin position="107"/>
        <end position="140"/>
    </location>
</feature>
<dbReference type="InterPro" id="IPR038765">
    <property type="entry name" value="Papain-like_cys_pep_sf"/>
</dbReference>
<dbReference type="GO" id="GO:0080090">
    <property type="term" value="P:regulation of primary metabolic process"/>
    <property type="evidence" value="ECO:0007669"/>
    <property type="project" value="UniProtKB-ARBA"/>
</dbReference>
<evidence type="ECO:0000256" key="4">
    <source>
        <dbReference type="ARBA" id="ARBA00022807"/>
    </source>
</evidence>
<proteinExistence type="inferred from homology"/>
<organism evidence="7">
    <name type="scientific">Aphanomyces astaci</name>
    <name type="common">Crayfish plague agent</name>
    <dbReference type="NCBI Taxonomy" id="112090"/>
    <lineage>
        <taxon>Eukaryota</taxon>
        <taxon>Sar</taxon>
        <taxon>Stramenopiles</taxon>
        <taxon>Oomycota</taxon>
        <taxon>Saprolegniomycetes</taxon>
        <taxon>Saprolegniales</taxon>
        <taxon>Verrucalvaceae</taxon>
        <taxon>Aphanomyces</taxon>
    </lineage>
</organism>
<keyword evidence="3" id="KW-0378">Hydrolase</keyword>
<dbReference type="AlphaFoldDB" id="W4H7T0"/>
<dbReference type="GO" id="GO:0006508">
    <property type="term" value="P:proteolysis"/>
    <property type="evidence" value="ECO:0007669"/>
    <property type="project" value="UniProtKB-KW"/>
</dbReference>
<dbReference type="STRING" id="112090.W4H7T0"/>
<name>W4H7T0_APHAT</name>
<gene>
    <name evidence="7" type="ORF">H257_01427</name>
</gene>
<dbReference type="RefSeq" id="XP_009822923.1">
    <property type="nucleotide sequence ID" value="XM_009824621.1"/>
</dbReference>
<dbReference type="PROSITE" id="PS50600">
    <property type="entry name" value="ULP_PROTEASE"/>
    <property type="match status" value="1"/>
</dbReference>
<dbReference type="VEuPathDB" id="FungiDB:H257_01427"/>
<comment type="similarity">
    <text evidence="1">Belongs to the peptidase C48 family.</text>
</comment>
<dbReference type="GeneID" id="20803423"/>
<evidence type="ECO:0000256" key="3">
    <source>
        <dbReference type="ARBA" id="ARBA00022801"/>
    </source>
</evidence>
<dbReference type="FunFam" id="3.40.395.10:FF:000001">
    <property type="entry name" value="Sentrin-specific protease 1"/>
    <property type="match status" value="1"/>
</dbReference>
<evidence type="ECO:0000313" key="7">
    <source>
        <dbReference type="EMBL" id="ETV88060.1"/>
    </source>
</evidence>
<dbReference type="SUPFAM" id="SSF54001">
    <property type="entry name" value="Cysteine proteinases"/>
    <property type="match status" value="1"/>
</dbReference>
<reference evidence="7" key="1">
    <citation type="submission" date="2013-12" db="EMBL/GenBank/DDBJ databases">
        <title>The Genome Sequence of Aphanomyces astaci APO3.</title>
        <authorList>
            <consortium name="The Broad Institute Genomics Platform"/>
            <person name="Russ C."/>
            <person name="Tyler B."/>
            <person name="van West P."/>
            <person name="Dieguez-Uribeondo J."/>
            <person name="Young S.K."/>
            <person name="Zeng Q."/>
            <person name="Gargeya S."/>
            <person name="Fitzgerald M."/>
            <person name="Abouelleil A."/>
            <person name="Alvarado L."/>
            <person name="Chapman S.B."/>
            <person name="Gainer-Dewar J."/>
            <person name="Goldberg J."/>
            <person name="Griggs A."/>
            <person name="Gujja S."/>
            <person name="Hansen M."/>
            <person name="Howarth C."/>
            <person name="Imamovic A."/>
            <person name="Ireland A."/>
            <person name="Larimer J."/>
            <person name="McCowan C."/>
            <person name="Murphy C."/>
            <person name="Pearson M."/>
            <person name="Poon T.W."/>
            <person name="Priest M."/>
            <person name="Roberts A."/>
            <person name="Saif S."/>
            <person name="Shea T."/>
            <person name="Sykes S."/>
            <person name="Wortman J."/>
            <person name="Nusbaum C."/>
            <person name="Birren B."/>
        </authorList>
    </citation>
    <scope>NUCLEOTIDE SEQUENCE [LARGE SCALE GENOMIC DNA]</scope>
    <source>
        <strain evidence="7">APO3</strain>
    </source>
</reference>
<dbReference type="GO" id="GO:0016926">
    <property type="term" value="P:protein desumoylation"/>
    <property type="evidence" value="ECO:0007669"/>
    <property type="project" value="TreeGrafter"/>
</dbReference>
<keyword evidence="2" id="KW-0645">Protease</keyword>
<dbReference type="GO" id="GO:0005634">
    <property type="term" value="C:nucleus"/>
    <property type="evidence" value="ECO:0007669"/>
    <property type="project" value="TreeGrafter"/>
</dbReference>
<dbReference type="InterPro" id="IPR003653">
    <property type="entry name" value="Peptidase_C48_C"/>
</dbReference>
<evidence type="ECO:0000256" key="1">
    <source>
        <dbReference type="ARBA" id="ARBA00005234"/>
    </source>
</evidence>
<dbReference type="OrthoDB" id="76387at2759"/>
<keyword evidence="4" id="KW-0788">Thiol protease</keyword>